<gene>
    <name evidence="2" type="ORF">LIER_43010</name>
</gene>
<proteinExistence type="predicted"/>
<sequence length="190" mass="20466">MDRCSSSPFVGLDASVKKKRSQTSRRPSPKTLWGPVSDGDGDGKAKMYNLNQCISRDSMVGMAVRFTRTKNEDGRLSVVHSNGNGGADPGQCGPSIKLTSAAADGAGNEKRLRKVKLKFGGVTHTIQTKASSNGASASGSSTKASRSSDTARVRVRSVQVRQTYPLLQYKYLSLSQIICWVTSENLLFNF</sequence>
<evidence type="ECO:0000313" key="3">
    <source>
        <dbReference type="Proteomes" id="UP001454036"/>
    </source>
</evidence>
<comment type="caution">
    <text evidence="2">The sequence shown here is derived from an EMBL/GenBank/DDBJ whole genome shotgun (WGS) entry which is preliminary data.</text>
</comment>
<organism evidence="2 3">
    <name type="scientific">Lithospermum erythrorhizon</name>
    <name type="common">Purple gromwell</name>
    <name type="synonym">Lithospermum officinale var. erythrorhizon</name>
    <dbReference type="NCBI Taxonomy" id="34254"/>
    <lineage>
        <taxon>Eukaryota</taxon>
        <taxon>Viridiplantae</taxon>
        <taxon>Streptophyta</taxon>
        <taxon>Embryophyta</taxon>
        <taxon>Tracheophyta</taxon>
        <taxon>Spermatophyta</taxon>
        <taxon>Magnoliopsida</taxon>
        <taxon>eudicotyledons</taxon>
        <taxon>Gunneridae</taxon>
        <taxon>Pentapetalae</taxon>
        <taxon>asterids</taxon>
        <taxon>lamiids</taxon>
        <taxon>Boraginales</taxon>
        <taxon>Boraginaceae</taxon>
        <taxon>Boraginoideae</taxon>
        <taxon>Lithospermeae</taxon>
        <taxon>Lithospermum</taxon>
    </lineage>
</organism>
<name>A0AAV3PEV1_LITER</name>
<protein>
    <submittedName>
        <fullName evidence="2">Uncharacterized protein</fullName>
    </submittedName>
</protein>
<dbReference type="GO" id="GO:0031011">
    <property type="term" value="C:Ino80 complex"/>
    <property type="evidence" value="ECO:0007669"/>
    <property type="project" value="InterPro"/>
</dbReference>
<feature type="region of interest" description="Disordered" evidence="1">
    <location>
        <begin position="128"/>
        <end position="152"/>
    </location>
</feature>
<dbReference type="PANTHER" id="PTHR21561:SF25">
    <property type="entry name" value="OS03G0811500 PROTEIN"/>
    <property type="match status" value="1"/>
</dbReference>
<dbReference type="PANTHER" id="PTHR21561">
    <property type="entry name" value="INO80 COMPLEX SUBUNIT B"/>
    <property type="match status" value="1"/>
</dbReference>
<dbReference type="Proteomes" id="UP001454036">
    <property type="component" value="Unassembled WGS sequence"/>
</dbReference>
<evidence type="ECO:0000313" key="2">
    <source>
        <dbReference type="EMBL" id="GAA0148572.1"/>
    </source>
</evidence>
<reference evidence="2 3" key="1">
    <citation type="submission" date="2024-01" db="EMBL/GenBank/DDBJ databases">
        <title>The complete chloroplast genome sequence of Lithospermum erythrorhizon: insights into the phylogenetic relationship among Boraginaceae species and the maternal lineages of purple gromwells.</title>
        <authorList>
            <person name="Okada T."/>
            <person name="Watanabe K."/>
        </authorList>
    </citation>
    <scope>NUCLEOTIDE SEQUENCE [LARGE SCALE GENOMIC DNA]</scope>
</reference>
<dbReference type="GO" id="GO:0006338">
    <property type="term" value="P:chromatin remodeling"/>
    <property type="evidence" value="ECO:0007669"/>
    <property type="project" value="InterPro"/>
</dbReference>
<dbReference type="AlphaFoldDB" id="A0AAV3PEV1"/>
<evidence type="ECO:0000256" key="1">
    <source>
        <dbReference type="SAM" id="MobiDB-lite"/>
    </source>
</evidence>
<keyword evidence="3" id="KW-1185">Reference proteome</keyword>
<feature type="region of interest" description="Disordered" evidence="1">
    <location>
        <begin position="1"/>
        <end position="43"/>
    </location>
</feature>
<feature type="compositionally biased region" description="Low complexity" evidence="1">
    <location>
        <begin position="129"/>
        <end position="152"/>
    </location>
</feature>
<dbReference type="InterPro" id="IPR029523">
    <property type="entry name" value="INO80B/Ies2"/>
</dbReference>
<accession>A0AAV3PEV1</accession>
<dbReference type="EMBL" id="BAABME010032176">
    <property type="protein sequence ID" value="GAA0148572.1"/>
    <property type="molecule type" value="Genomic_DNA"/>
</dbReference>